<sequence length="168" mass="19465">MTKMTGHGGLLPEQVWDSAAIPERDLFPGRPSGSAMPLVWAHGEFVKLCHSWRRGYPVDRPQATWRRYQGKAPQIAYTLWRFRWRFRQMPTGNELRFLLSAPFTVHWGVDGWQDLIDTPSEDWDLGHVAILPTQKMAPGTTLQFTFYWRDTGQWQGEDFSITLQGENS</sequence>
<gene>
    <name evidence="1" type="ORF">HF292_008550</name>
</gene>
<proteinExistence type="predicted"/>
<protein>
    <submittedName>
        <fullName evidence="1">Uncharacterized protein</fullName>
    </submittedName>
</protein>
<evidence type="ECO:0000313" key="2">
    <source>
        <dbReference type="Proteomes" id="UP001196097"/>
    </source>
</evidence>
<dbReference type="EMBL" id="CP130946">
    <property type="protein sequence ID" value="XRP71863.1"/>
    <property type="molecule type" value="Genomic_DNA"/>
</dbReference>
<name>A0ACD5IDG0_9PROT</name>
<dbReference type="Proteomes" id="UP001196097">
    <property type="component" value="Chromosome"/>
</dbReference>
<organism evidence="1 2">
    <name type="scientific">Acidithiobacillus ferruginosus</name>
    <dbReference type="NCBI Taxonomy" id="3063951"/>
    <lineage>
        <taxon>Bacteria</taxon>
        <taxon>Pseudomonadati</taxon>
        <taxon>Pseudomonadota</taxon>
        <taxon>Acidithiobacillia</taxon>
        <taxon>Acidithiobacillales</taxon>
        <taxon>Acidithiobacillaceae</taxon>
        <taxon>Acidithiobacillus</taxon>
    </lineage>
</organism>
<evidence type="ECO:0000313" key="1">
    <source>
        <dbReference type="EMBL" id="XRP71863.1"/>
    </source>
</evidence>
<accession>A0ACD5IDG0</accession>
<reference evidence="1 2" key="1">
    <citation type="journal article" date="2021" name="ISME J.">
        <title>Genomic evolution of the class Acidithiobacillia: deep-branching Proteobacteria living in extreme acidic conditions.</title>
        <authorList>
            <person name="Moya-Beltran A."/>
            <person name="Beard S."/>
            <person name="Rojas-Villalobos C."/>
            <person name="Issotta F."/>
            <person name="Gallardo Y."/>
            <person name="Ulloa R."/>
            <person name="Giaveno A."/>
            <person name="Degli Esposti M."/>
            <person name="Johnson D.B."/>
            <person name="Quatrini R."/>
        </authorList>
    </citation>
    <scope>NUCLEOTIDE SEQUENCE [LARGE SCALE GENOMIC DNA]</scope>
    <source>
        <strain evidence="1 2">CF3</strain>
    </source>
</reference>
<keyword evidence="2" id="KW-1185">Reference proteome</keyword>